<evidence type="ECO:0000313" key="1">
    <source>
        <dbReference type="EMBL" id="KAI9915477.1"/>
    </source>
</evidence>
<organism evidence="1 2">
    <name type="scientific">Peronosclerospora sorghi</name>
    <dbReference type="NCBI Taxonomy" id="230839"/>
    <lineage>
        <taxon>Eukaryota</taxon>
        <taxon>Sar</taxon>
        <taxon>Stramenopiles</taxon>
        <taxon>Oomycota</taxon>
        <taxon>Peronosporomycetes</taxon>
        <taxon>Peronosporales</taxon>
        <taxon>Peronosporaceae</taxon>
        <taxon>Peronosclerospora</taxon>
    </lineage>
</organism>
<gene>
    <name evidence="1" type="ORF">PsorP6_007634</name>
</gene>
<proteinExistence type="predicted"/>
<reference evidence="1 2" key="1">
    <citation type="journal article" date="2022" name="bioRxiv">
        <title>The genome of the oomycete Peronosclerospora sorghi, a cosmopolitan pathogen of maize and sorghum, is inflated with dispersed pseudogenes.</title>
        <authorList>
            <person name="Fletcher K."/>
            <person name="Martin F."/>
            <person name="Isakeit T."/>
            <person name="Cavanaugh K."/>
            <person name="Magill C."/>
            <person name="Michelmore R."/>
        </authorList>
    </citation>
    <scope>NUCLEOTIDE SEQUENCE [LARGE SCALE GENOMIC DNA]</scope>
    <source>
        <strain evidence="1">P6</strain>
    </source>
</reference>
<protein>
    <submittedName>
        <fullName evidence="1">Uncharacterized protein</fullName>
    </submittedName>
</protein>
<accession>A0ACC0WAN6</accession>
<sequence length="64" mass="6967">MNEEKPNQVPTAGVLACADPVLNNTVNFTKIAFGWKIDGDSLEKELGIKQVKLINDFVAMATAF</sequence>
<comment type="caution">
    <text evidence="1">The sequence shown here is derived from an EMBL/GenBank/DDBJ whole genome shotgun (WGS) entry which is preliminary data.</text>
</comment>
<dbReference type="EMBL" id="CM047582">
    <property type="protein sequence ID" value="KAI9915477.1"/>
    <property type="molecule type" value="Genomic_DNA"/>
</dbReference>
<evidence type="ECO:0000313" key="2">
    <source>
        <dbReference type="Proteomes" id="UP001163321"/>
    </source>
</evidence>
<dbReference type="Proteomes" id="UP001163321">
    <property type="component" value="Chromosome 3"/>
</dbReference>
<name>A0ACC0WAN6_9STRA</name>
<keyword evidence="2" id="KW-1185">Reference proteome</keyword>